<dbReference type="PANTHER" id="PTHR43359:SF1">
    <property type="entry name" value="FORMATE HYDROGENLYASE SUBUNIT 4-RELATED"/>
    <property type="match status" value="1"/>
</dbReference>
<evidence type="ECO:0000313" key="6">
    <source>
        <dbReference type="EMBL" id="GAV21859.1"/>
    </source>
</evidence>
<keyword evidence="4 5" id="KW-0472">Membrane</keyword>
<feature type="transmembrane region" description="Helical" evidence="5">
    <location>
        <begin position="190"/>
        <end position="211"/>
    </location>
</feature>
<reference evidence="7" key="1">
    <citation type="submission" date="2016-12" db="EMBL/GenBank/DDBJ databases">
        <title>Draft Genome Sequences od Carboxydothermus pertinax and islandicus, Hydrogenogenic Carboxydotrophic Bacteria.</title>
        <authorList>
            <person name="Fukuyama Y."/>
            <person name="Ohmae K."/>
            <person name="Yoneda Y."/>
            <person name="Yoshida T."/>
            <person name="Sako Y."/>
        </authorList>
    </citation>
    <scope>NUCLEOTIDE SEQUENCE [LARGE SCALE GENOMIC DNA]</scope>
    <source>
        <strain evidence="7">Ug1</strain>
    </source>
</reference>
<evidence type="ECO:0000313" key="7">
    <source>
        <dbReference type="Proteomes" id="UP000187485"/>
    </source>
</evidence>
<dbReference type="AlphaFoldDB" id="A0A1L8CSR4"/>
<evidence type="ECO:0000256" key="3">
    <source>
        <dbReference type="ARBA" id="ARBA00022989"/>
    </source>
</evidence>
<comment type="subcellular location">
    <subcellularLocation>
        <location evidence="1">Membrane</location>
        <topology evidence="1">Multi-pass membrane protein</topology>
    </subcellularLocation>
</comment>
<evidence type="ECO:0000256" key="4">
    <source>
        <dbReference type="ARBA" id="ARBA00023136"/>
    </source>
</evidence>
<feature type="transmembrane region" description="Helical" evidence="5">
    <location>
        <begin position="77"/>
        <end position="99"/>
    </location>
</feature>
<gene>
    <name evidence="6" type="ORF">cpu_03690</name>
</gene>
<dbReference type="STRING" id="870242.cpu_03690"/>
<keyword evidence="7" id="KW-1185">Reference proteome</keyword>
<dbReference type="GO" id="GO:0005886">
    <property type="term" value="C:plasma membrane"/>
    <property type="evidence" value="ECO:0007669"/>
    <property type="project" value="TreeGrafter"/>
</dbReference>
<feature type="transmembrane region" description="Helical" evidence="5">
    <location>
        <begin position="268"/>
        <end position="289"/>
    </location>
</feature>
<protein>
    <submittedName>
        <fullName evidence="6">Hydrogenase</fullName>
    </submittedName>
</protein>
<feature type="transmembrane region" description="Helical" evidence="5">
    <location>
        <begin position="147"/>
        <end position="170"/>
    </location>
</feature>
<dbReference type="Pfam" id="PF00146">
    <property type="entry name" value="NADHdh"/>
    <property type="match status" value="1"/>
</dbReference>
<feature type="transmembrane region" description="Helical" evidence="5">
    <location>
        <begin position="301"/>
        <end position="319"/>
    </location>
</feature>
<evidence type="ECO:0000256" key="2">
    <source>
        <dbReference type="ARBA" id="ARBA00022692"/>
    </source>
</evidence>
<comment type="caution">
    <text evidence="6">The sequence shown here is derived from an EMBL/GenBank/DDBJ whole genome shotgun (WGS) entry which is preliminary data.</text>
</comment>
<dbReference type="EMBL" id="BDJK01000006">
    <property type="protein sequence ID" value="GAV21859.1"/>
    <property type="molecule type" value="Genomic_DNA"/>
</dbReference>
<keyword evidence="2 5" id="KW-0812">Transmembrane</keyword>
<dbReference type="PANTHER" id="PTHR43359">
    <property type="entry name" value="FORMATE HYDROGENLYASE SUBUNIT 4"/>
    <property type="match status" value="1"/>
</dbReference>
<dbReference type="InterPro" id="IPR018086">
    <property type="entry name" value="NADH_UbQ_OxRdtase_su1_CS"/>
</dbReference>
<dbReference type="PROSITE" id="PS00668">
    <property type="entry name" value="COMPLEX1_ND1_2"/>
    <property type="match status" value="1"/>
</dbReference>
<organism evidence="6 7">
    <name type="scientific">Carboxydothermus pertinax</name>
    <dbReference type="NCBI Taxonomy" id="870242"/>
    <lineage>
        <taxon>Bacteria</taxon>
        <taxon>Bacillati</taxon>
        <taxon>Bacillota</taxon>
        <taxon>Clostridia</taxon>
        <taxon>Thermoanaerobacterales</taxon>
        <taxon>Thermoanaerobacteraceae</taxon>
        <taxon>Carboxydothermus</taxon>
    </lineage>
</organism>
<feature type="transmembrane region" description="Helical" evidence="5">
    <location>
        <begin position="6"/>
        <end position="30"/>
    </location>
</feature>
<evidence type="ECO:0000256" key="5">
    <source>
        <dbReference type="SAM" id="Phobius"/>
    </source>
</evidence>
<feature type="transmembrane region" description="Helical" evidence="5">
    <location>
        <begin position="105"/>
        <end position="126"/>
    </location>
</feature>
<keyword evidence="3 5" id="KW-1133">Transmembrane helix</keyword>
<accession>A0A1L8CSR4</accession>
<proteinExistence type="predicted"/>
<dbReference type="RefSeq" id="WP_075858301.1">
    <property type="nucleotide sequence ID" value="NZ_BDJK01000006.1"/>
</dbReference>
<dbReference type="InterPro" id="IPR052561">
    <property type="entry name" value="ComplexI_Subunit1"/>
</dbReference>
<evidence type="ECO:0000256" key="1">
    <source>
        <dbReference type="ARBA" id="ARBA00004141"/>
    </source>
</evidence>
<feature type="transmembrane region" description="Helical" evidence="5">
    <location>
        <begin position="232"/>
        <end position="256"/>
    </location>
</feature>
<name>A0A1L8CSR4_9THEO</name>
<sequence length="321" mass="34672">MTDIGHLIFNFLLFPGGLFALVLGLLLMGIDRKIVARAQRRVGPPLYQPFIDLAKLTLKEVVVPETAHLPAFRLAPLLGFAGMLVAVTLIPVAGVYPGLNYAGDLLVLLYLLSLPAIALIVGGSASSSPFGAIGSSREMVMMMAYELPLLIVLVTVALKVGFATGGIATFSLSKIVQYQVENGALLFDYTMLPALLAFLVFIPGTIGVVPFDIPEAETEIVEGPILEYSGSWLALFKLTNALKMVVVLGLAVALFFPTPLGENTMLNLLWYFLKCLILLVISITIIRSSTGRVRIDQAFKFYLKYPTVLALISLILTLVKG</sequence>
<dbReference type="OrthoDB" id="9778499at2"/>
<dbReference type="Proteomes" id="UP000187485">
    <property type="component" value="Unassembled WGS sequence"/>
</dbReference>
<dbReference type="InterPro" id="IPR001694">
    <property type="entry name" value="NADH_UbQ_OxRdtase_su1/FPO"/>
</dbReference>